<dbReference type="PANTHER" id="PTHR47572:SF4">
    <property type="entry name" value="LACTONASE DRP35"/>
    <property type="match status" value="1"/>
</dbReference>
<evidence type="ECO:0000313" key="5">
    <source>
        <dbReference type="Proteomes" id="UP001419910"/>
    </source>
</evidence>
<feature type="chain" id="PRO_5046985753" evidence="2">
    <location>
        <begin position="26"/>
        <end position="339"/>
    </location>
</feature>
<dbReference type="InterPro" id="IPR011042">
    <property type="entry name" value="6-blade_b-propeller_TolB-like"/>
</dbReference>
<dbReference type="RefSeq" id="WP_343888620.1">
    <property type="nucleotide sequence ID" value="NZ_BAAAEH010000010.1"/>
</dbReference>
<gene>
    <name evidence="4" type="ORF">ABC974_10810</name>
</gene>
<dbReference type="Proteomes" id="UP001419910">
    <property type="component" value="Unassembled WGS sequence"/>
</dbReference>
<sequence length="339" mass="36543">MTMRIRLTFALALGSTLGLAGTAPAQEVPAQATPEIVRLDPALDALIAPGTQIERVATGFKFIEGPMWRQGRLWFSDVGGEEIRAVTPEGKVELLVAHAGGYPNPKPGKTLGPNAMVTDKDGTILYAQQGGRNLSRLDANLKITPFLSTYQGKKINSPNDLVFAKDGALWFTDPPFGPMNMEPSPPLEQPFAAVYRYANGKLMPMVTDLKLPNGLGFSPDGKTFYVNSYGPEMFTRAYDVGPGGTLSNPRVLIAYDRSMGRGGPDGLKVDMNGNVWSTGPGGIRIITPQGKVLGLIKLPEVAANLGFGGPGYRDLYITASTSVYRIHLKVMGEMPLYRR</sequence>
<name>A0ABU9Y2U3_9SPHN</name>
<evidence type="ECO:0000256" key="1">
    <source>
        <dbReference type="ARBA" id="ARBA00022801"/>
    </source>
</evidence>
<dbReference type="PANTHER" id="PTHR47572">
    <property type="entry name" value="LIPOPROTEIN-RELATED"/>
    <property type="match status" value="1"/>
</dbReference>
<keyword evidence="2" id="KW-0732">Signal</keyword>
<dbReference type="SUPFAM" id="SSF63829">
    <property type="entry name" value="Calcium-dependent phosphotriesterase"/>
    <property type="match status" value="1"/>
</dbReference>
<accession>A0ABU9Y2U3</accession>
<keyword evidence="1" id="KW-0378">Hydrolase</keyword>
<organism evidence="4 5">
    <name type="scientific">Sphingomonas oligophenolica</name>
    <dbReference type="NCBI Taxonomy" id="301154"/>
    <lineage>
        <taxon>Bacteria</taxon>
        <taxon>Pseudomonadati</taxon>
        <taxon>Pseudomonadota</taxon>
        <taxon>Alphaproteobacteria</taxon>
        <taxon>Sphingomonadales</taxon>
        <taxon>Sphingomonadaceae</taxon>
        <taxon>Sphingomonas</taxon>
    </lineage>
</organism>
<reference evidence="4 5" key="1">
    <citation type="submission" date="2024-05" db="EMBL/GenBank/DDBJ databases">
        <authorList>
            <person name="Liu Q."/>
            <person name="Xin Y.-H."/>
        </authorList>
    </citation>
    <scope>NUCLEOTIDE SEQUENCE [LARGE SCALE GENOMIC DNA]</scope>
    <source>
        <strain evidence="4 5">CGMCC 1.10181</strain>
    </source>
</reference>
<feature type="signal peptide" evidence="2">
    <location>
        <begin position="1"/>
        <end position="25"/>
    </location>
</feature>
<evidence type="ECO:0000259" key="3">
    <source>
        <dbReference type="Pfam" id="PF08450"/>
    </source>
</evidence>
<comment type="caution">
    <text evidence="4">The sequence shown here is derived from an EMBL/GenBank/DDBJ whole genome shotgun (WGS) entry which is preliminary data.</text>
</comment>
<dbReference type="InterPro" id="IPR013658">
    <property type="entry name" value="SGL"/>
</dbReference>
<dbReference type="Pfam" id="PF08450">
    <property type="entry name" value="SGL"/>
    <property type="match status" value="1"/>
</dbReference>
<dbReference type="EMBL" id="JBDIME010000007">
    <property type="protein sequence ID" value="MEN2790117.1"/>
    <property type="molecule type" value="Genomic_DNA"/>
</dbReference>
<proteinExistence type="predicted"/>
<keyword evidence="5" id="KW-1185">Reference proteome</keyword>
<feature type="domain" description="SMP-30/Gluconolactonase/LRE-like region" evidence="3">
    <location>
        <begin position="64"/>
        <end position="320"/>
    </location>
</feature>
<evidence type="ECO:0000256" key="2">
    <source>
        <dbReference type="SAM" id="SignalP"/>
    </source>
</evidence>
<dbReference type="Gene3D" id="2.120.10.30">
    <property type="entry name" value="TolB, C-terminal domain"/>
    <property type="match status" value="1"/>
</dbReference>
<protein>
    <submittedName>
        <fullName evidence="4">SMP-30/gluconolactonase/LRE family protein</fullName>
    </submittedName>
</protein>
<evidence type="ECO:0000313" key="4">
    <source>
        <dbReference type="EMBL" id="MEN2790117.1"/>
    </source>
</evidence>
<dbReference type="InterPro" id="IPR051262">
    <property type="entry name" value="SMP-30/CGR1_Lactonase"/>
</dbReference>